<dbReference type="InterPro" id="IPR035965">
    <property type="entry name" value="PAS-like_dom_sf"/>
</dbReference>
<evidence type="ECO:0000256" key="2">
    <source>
        <dbReference type="ARBA" id="ARBA00012438"/>
    </source>
</evidence>
<dbReference type="SMART" id="SM00388">
    <property type="entry name" value="HisKA"/>
    <property type="match status" value="1"/>
</dbReference>
<proteinExistence type="predicted"/>
<feature type="region of interest" description="Disordered" evidence="7">
    <location>
        <begin position="989"/>
        <end position="1013"/>
    </location>
</feature>
<evidence type="ECO:0000256" key="3">
    <source>
        <dbReference type="ARBA" id="ARBA00022553"/>
    </source>
</evidence>
<feature type="domain" description="Histidine kinase" evidence="8">
    <location>
        <begin position="595"/>
        <end position="876"/>
    </location>
</feature>
<dbReference type="EMBL" id="QZAL01000030">
    <property type="protein sequence ID" value="THW46152.1"/>
    <property type="molecule type" value="Genomic_DNA"/>
</dbReference>
<feature type="modified residue" description="4-aspartylphosphate" evidence="6">
    <location>
        <position position="969"/>
    </location>
</feature>
<dbReference type="InterPro" id="IPR001789">
    <property type="entry name" value="Sig_transdc_resp-reg_receiver"/>
</dbReference>
<dbReference type="InterPro" id="IPR036890">
    <property type="entry name" value="HATPase_C_sf"/>
</dbReference>
<gene>
    <name evidence="12" type="ORF">D6D22_03187</name>
</gene>
<dbReference type="PRINTS" id="PR00344">
    <property type="entry name" value="BCTRLSENSOR"/>
</dbReference>
<reference evidence="12 13" key="1">
    <citation type="submission" date="2018-10" db="EMBL/GenBank/DDBJ databases">
        <title>Fifty Aureobasidium pullulans genomes reveal a recombining polyextremotolerant generalist.</title>
        <authorList>
            <person name="Gostincar C."/>
            <person name="Turk M."/>
            <person name="Zajc J."/>
            <person name="Gunde-Cimerman N."/>
        </authorList>
    </citation>
    <scope>NUCLEOTIDE SEQUENCE [LARGE SCALE GENOMIC DNA]</scope>
    <source>
        <strain evidence="12 13">EXF-11013</strain>
    </source>
</reference>
<dbReference type="CDD" id="cd00082">
    <property type="entry name" value="HisKA"/>
    <property type="match status" value="1"/>
</dbReference>
<evidence type="ECO:0000256" key="5">
    <source>
        <dbReference type="ARBA" id="ARBA00022777"/>
    </source>
</evidence>
<dbReference type="SUPFAM" id="SSF55785">
    <property type="entry name" value="PYP-like sensor domain (PAS domain)"/>
    <property type="match status" value="2"/>
</dbReference>
<dbReference type="Pfam" id="PF02518">
    <property type="entry name" value="HATPase_c"/>
    <property type="match status" value="1"/>
</dbReference>
<evidence type="ECO:0000313" key="12">
    <source>
        <dbReference type="EMBL" id="THW46152.1"/>
    </source>
</evidence>
<keyword evidence="3 6" id="KW-0597">Phosphoprotein</keyword>
<evidence type="ECO:0000256" key="4">
    <source>
        <dbReference type="ARBA" id="ARBA00022679"/>
    </source>
</evidence>
<dbReference type="SMART" id="SM00448">
    <property type="entry name" value="REC"/>
    <property type="match status" value="1"/>
</dbReference>
<dbReference type="InterPro" id="IPR003594">
    <property type="entry name" value="HATPase_dom"/>
</dbReference>
<dbReference type="SMART" id="SM00091">
    <property type="entry name" value="PAS"/>
    <property type="match status" value="2"/>
</dbReference>
<dbReference type="InterPro" id="IPR003661">
    <property type="entry name" value="HisK_dim/P_dom"/>
</dbReference>
<dbReference type="SUPFAM" id="SSF52172">
    <property type="entry name" value="CheY-like"/>
    <property type="match status" value="1"/>
</dbReference>
<dbReference type="GO" id="GO:0000155">
    <property type="term" value="F:phosphorelay sensor kinase activity"/>
    <property type="evidence" value="ECO:0007669"/>
    <property type="project" value="InterPro"/>
</dbReference>
<evidence type="ECO:0000256" key="1">
    <source>
        <dbReference type="ARBA" id="ARBA00000085"/>
    </source>
</evidence>
<dbReference type="Gene3D" id="3.40.50.2300">
    <property type="match status" value="1"/>
</dbReference>
<dbReference type="InterPro" id="IPR036097">
    <property type="entry name" value="HisK_dim/P_sf"/>
</dbReference>
<name>A0A4S8XYK3_AURPU</name>
<dbReference type="AlphaFoldDB" id="A0A4S8XYK3"/>
<dbReference type="GO" id="GO:0005886">
    <property type="term" value="C:plasma membrane"/>
    <property type="evidence" value="ECO:0007669"/>
    <property type="project" value="TreeGrafter"/>
</dbReference>
<dbReference type="InterPro" id="IPR004358">
    <property type="entry name" value="Sig_transdc_His_kin-like_C"/>
</dbReference>
<evidence type="ECO:0000313" key="13">
    <source>
        <dbReference type="Proteomes" id="UP000310687"/>
    </source>
</evidence>
<evidence type="ECO:0000259" key="8">
    <source>
        <dbReference type="PROSITE" id="PS50109"/>
    </source>
</evidence>
<evidence type="ECO:0000259" key="10">
    <source>
        <dbReference type="PROSITE" id="PS50112"/>
    </source>
</evidence>
<dbReference type="CDD" id="cd17546">
    <property type="entry name" value="REC_hyHK_CKI1_RcsC-like"/>
    <property type="match status" value="1"/>
</dbReference>
<dbReference type="PROSITE" id="PS50112">
    <property type="entry name" value="PAS"/>
    <property type="match status" value="1"/>
</dbReference>
<protein>
    <recommendedName>
        <fullName evidence="2">histidine kinase</fullName>
        <ecNumber evidence="2">2.7.13.3</ecNumber>
    </recommendedName>
</protein>
<sequence>MEDNNVESVLQLLEKGDASANAHIQLIRAMNWQQYSIGPMSSWPRELSTIIYLVMVAPQPQCLLIGAAIQCGLRKDGIMGQPLDTIKEWQGYGAKMASHRRNAALVPTYSCPSFVIPMTNNGRLENVHLQLDVSALPPPLQGFHLCFEETTDCDLRERRRSTVRELSEIWSSASDLPSLWPIVLKSLVENPEDFPIAAIYSTRRLPESRGHQERAGRPRYYLEGSVGDFDDSTFASYFDLDTTNPSLQPLRQAVSFKSQVMINNLPDEWSKGSLQRGTRDLCTEAAVLPSSLTRYQDVEALLAELATTLAEKVLSVIDQVDIGFFEYKSTGELVRANECYYRLSGYPRDSPSDTKHKFLDLIHPDDVNLVSNSWKSMIGGQWQKFELRYRNDTEEGQWALAACQPVKDRNGVVTSVIGAVTDISTQKRSEKIALDRAEALEQARASEERFKRCMDIAPVGCMIADTTKGVQYVNETWWQLSQHARVPLDQIDWNTVLHEEDLDIAEEGWQAMRRGEQVTYSLRLKRLWYDSDGQPRGPAEVMVTALPECDDTGKVIRVLGFTIDVSHFKFQARMQRVRMEEALEARKNQESFYDTVSHELRNPLSAVIHCADSINDSLIEMRKLIKNLACKMKDPLTLEDEIKTLLNHITSSNESVETIATCSDHQRRLISDILSLSKLDSQLLQINPSPVHAVTLLQNFRKMFGIEAGRLGITLEIVTHPSIDQLKVDKVNLDSGRILQVLINLVGNAIKFSKNEPGPGRIRVVMGASERRPLDLPVDFSFHNQESIYESSSEGQDEFYLWFTVSDAGRGMAPDEKARIFTRFAQGSRKTYSEYGGSGLGLFISRQLVELQQGEIGVSSELGKGSTFAFFINAPLVQDIEEAGSCPSLNSCHTSKADSAIHVVMSDVTGSSEKIKLLVVEDNILNQRVLKKQLIKHGYEVHVANNGQEALDFLTSPTQMIQVDCVLLDIEMPIMCGLTAAKRIREWERRNSTTSNSSSMSRPRLSRGSSFNSVKSTCSSTIEDNSYNRLPIIAISANARPEQTNDAIMAGMDDSIAKPFRIADLIPRIDHLLDKRTGSART</sequence>
<dbReference type="Pfam" id="PF00512">
    <property type="entry name" value="HisKA"/>
    <property type="match status" value="1"/>
</dbReference>
<feature type="domain" description="PAS" evidence="10">
    <location>
        <begin position="309"/>
        <end position="381"/>
    </location>
</feature>
<dbReference type="CDD" id="cd00130">
    <property type="entry name" value="PAS"/>
    <property type="match status" value="1"/>
</dbReference>
<dbReference type="SMART" id="SM00387">
    <property type="entry name" value="HATPase_c"/>
    <property type="match status" value="1"/>
</dbReference>
<dbReference type="Proteomes" id="UP000310687">
    <property type="component" value="Unassembled WGS sequence"/>
</dbReference>
<dbReference type="Gene3D" id="3.30.565.10">
    <property type="entry name" value="Histidine kinase-like ATPase, C-terminal domain"/>
    <property type="match status" value="1"/>
</dbReference>
<feature type="compositionally biased region" description="Low complexity" evidence="7">
    <location>
        <begin position="992"/>
        <end position="1010"/>
    </location>
</feature>
<dbReference type="PROSITE" id="PS50110">
    <property type="entry name" value="RESPONSE_REGULATORY"/>
    <property type="match status" value="1"/>
</dbReference>
<dbReference type="InterPro" id="IPR005467">
    <property type="entry name" value="His_kinase_dom"/>
</dbReference>
<dbReference type="InterPro" id="IPR000014">
    <property type="entry name" value="PAS"/>
</dbReference>
<feature type="domain" description="Response regulatory" evidence="9">
    <location>
        <begin position="916"/>
        <end position="1073"/>
    </location>
</feature>
<dbReference type="PROSITE" id="PS50113">
    <property type="entry name" value="PAC"/>
    <property type="match status" value="1"/>
</dbReference>
<dbReference type="PANTHER" id="PTHR43047:SF72">
    <property type="entry name" value="OSMOSENSING HISTIDINE PROTEIN KINASE SLN1"/>
    <property type="match status" value="1"/>
</dbReference>
<dbReference type="InterPro" id="IPR011006">
    <property type="entry name" value="CheY-like_superfamily"/>
</dbReference>
<dbReference type="Gene3D" id="3.30.450.20">
    <property type="entry name" value="PAS domain"/>
    <property type="match status" value="2"/>
</dbReference>
<accession>A0A4S8XYK3</accession>
<organism evidence="12 13">
    <name type="scientific">Aureobasidium pullulans</name>
    <name type="common">Black yeast</name>
    <name type="synonym">Pullularia pullulans</name>
    <dbReference type="NCBI Taxonomy" id="5580"/>
    <lineage>
        <taxon>Eukaryota</taxon>
        <taxon>Fungi</taxon>
        <taxon>Dikarya</taxon>
        <taxon>Ascomycota</taxon>
        <taxon>Pezizomycotina</taxon>
        <taxon>Dothideomycetes</taxon>
        <taxon>Dothideomycetidae</taxon>
        <taxon>Dothideales</taxon>
        <taxon>Saccotheciaceae</taxon>
        <taxon>Aureobasidium</taxon>
    </lineage>
</organism>
<keyword evidence="4" id="KW-0808">Transferase</keyword>
<dbReference type="Pfam" id="PF13188">
    <property type="entry name" value="PAS_8"/>
    <property type="match status" value="1"/>
</dbReference>
<dbReference type="EC" id="2.7.13.3" evidence="2"/>
<dbReference type="InterPro" id="IPR000700">
    <property type="entry name" value="PAS-assoc_C"/>
</dbReference>
<evidence type="ECO:0000256" key="7">
    <source>
        <dbReference type="SAM" id="MobiDB-lite"/>
    </source>
</evidence>
<evidence type="ECO:0000259" key="9">
    <source>
        <dbReference type="PROSITE" id="PS50110"/>
    </source>
</evidence>
<comment type="catalytic activity">
    <reaction evidence="1">
        <text>ATP + protein L-histidine = ADP + protein N-phospho-L-histidine.</text>
        <dbReference type="EC" id="2.7.13.3"/>
    </reaction>
</comment>
<dbReference type="PANTHER" id="PTHR43047">
    <property type="entry name" value="TWO-COMPONENT HISTIDINE PROTEIN KINASE"/>
    <property type="match status" value="1"/>
</dbReference>
<dbReference type="PROSITE" id="PS50109">
    <property type="entry name" value="HIS_KIN"/>
    <property type="match status" value="1"/>
</dbReference>
<dbReference type="SUPFAM" id="SSF55874">
    <property type="entry name" value="ATPase domain of HSP90 chaperone/DNA topoisomerase II/histidine kinase"/>
    <property type="match status" value="1"/>
</dbReference>
<feature type="domain" description="PAC" evidence="11">
    <location>
        <begin position="383"/>
        <end position="435"/>
    </location>
</feature>
<keyword evidence="5" id="KW-0418">Kinase</keyword>
<dbReference type="Pfam" id="PF00072">
    <property type="entry name" value="Response_reg"/>
    <property type="match status" value="1"/>
</dbReference>
<evidence type="ECO:0000259" key="11">
    <source>
        <dbReference type="PROSITE" id="PS50113"/>
    </source>
</evidence>
<dbReference type="SUPFAM" id="SSF47384">
    <property type="entry name" value="Homodimeric domain of signal transducing histidine kinase"/>
    <property type="match status" value="1"/>
</dbReference>
<dbReference type="GO" id="GO:0009927">
    <property type="term" value="F:histidine phosphotransfer kinase activity"/>
    <property type="evidence" value="ECO:0007669"/>
    <property type="project" value="TreeGrafter"/>
</dbReference>
<comment type="caution">
    <text evidence="12">The sequence shown here is derived from an EMBL/GenBank/DDBJ whole genome shotgun (WGS) entry which is preliminary data.</text>
</comment>
<evidence type="ECO:0000256" key="6">
    <source>
        <dbReference type="PROSITE-ProRule" id="PRU00169"/>
    </source>
</evidence>
<dbReference type="InterPro" id="IPR013655">
    <property type="entry name" value="PAS_fold_3"/>
</dbReference>
<dbReference type="Pfam" id="PF08447">
    <property type="entry name" value="PAS_3"/>
    <property type="match status" value="1"/>
</dbReference>
<dbReference type="Gene3D" id="1.10.287.130">
    <property type="match status" value="1"/>
</dbReference>